<evidence type="ECO:0000256" key="3">
    <source>
        <dbReference type="ARBA" id="ARBA00010288"/>
    </source>
</evidence>
<evidence type="ECO:0000256" key="6">
    <source>
        <dbReference type="ARBA" id="ARBA00022989"/>
    </source>
</evidence>
<dbReference type="Pfam" id="PF04506">
    <property type="entry name" value="Rft-1"/>
    <property type="match status" value="2"/>
</dbReference>
<evidence type="ECO:0000313" key="10">
    <source>
        <dbReference type="EMBL" id="KAF8821389.1"/>
    </source>
</evidence>
<feature type="transmembrane region" description="Helical" evidence="9">
    <location>
        <begin position="12"/>
        <end position="38"/>
    </location>
</feature>
<keyword evidence="7 9" id="KW-0472">Membrane</keyword>
<accession>A0ABQ7JBQ1</accession>
<feature type="transmembrane region" description="Helical" evidence="9">
    <location>
        <begin position="538"/>
        <end position="556"/>
    </location>
</feature>
<reference evidence="10 11" key="1">
    <citation type="journal article" date="2020" name="bioRxiv">
        <title>Metabolic contributions of an alphaproteobacterial endosymbiont in the apicomplexan Cardiosporidium cionae.</title>
        <authorList>
            <person name="Hunter E.S."/>
            <person name="Paight C.J."/>
            <person name="Lane C.E."/>
        </authorList>
    </citation>
    <scope>NUCLEOTIDE SEQUENCE [LARGE SCALE GENOMIC DNA]</scope>
    <source>
        <strain evidence="10">ESH_2018</strain>
    </source>
</reference>
<sequence>MAPASLNQKTALPIRGISITLFTQIASRAISFVLQGILVRKVDLSMLGIATVSFPAFSSFALYVCKEIIRKIAIRTSMTSNLTNTSISHSNQAGSSDTIPSFSSGVQSGLNICWFSLLFPTFPLICLLCFIWSVFPPAFDDCWNCGPLASGSAYRYSIALLGFAAIVESAAEPFVIFCLQNQLFVEKAAIEGCGVFLKSVVVAACVHSDLLTTTLMNVTGRQLVTLKPWFVPIHPLIAFAIGQVCYALCWCVFMIYSACRNASNNIARGHVSSSAGDNSSSKKEKKMNYQRLKNALSLLWVRKLESASMNDQPLVANTSPKKTQPASKVVEKWSIGSFLGLYIVKDHLQLASQYLVLAAEKLLLSEGEKLILMGLFRSSQWGLYSVVTNISSIILRLIFAPVEEIASVKFTSGKTSSVDSSIALLAAKKKIEYDLSNSSKVFPSSSNSKEIFRNRKRHVIQFKEVVDTSACLNTDMSVNNHPFTDSSSDFAEELHTFYGFLLFQGTIGLIGALIGPMFAASTLYILSGEKWLSPEATATFQLSCWLLFVCSINGIMESYFHARASPLWLRYCQIVHFCIWLCTIFITIGLWKNAIGIQSLIYSNIFGMLCRILFSFAFLFSEQLKKTPGAPKFARIRLLIRFVQSFLPFALIRGIVMILIIKYICVLLCRFYIPFGGLSGVISFVPTSSLA</sequence>
<protein>
    <recommendedName>
        <fullName evidence="9">Protein RFT1 homolog</fullName>
    </recommendedName>
</protein>
<evidence type="ECO:0000256" key="5">
    <source>
        <dbReference type="ARBA" id="ARBA00022824"/>
    </source>
</evidence>
<feature type="transmembrane region" description="Helical" evidence="9">
    <location>
        <begin position="112"/>
        <end position="135"/>
    </location>
</feature>
<feature type="transmembrane region" description="Helical" evidence="9">
    <location>
        <begin position="642"/>
        <end position="673"/>
    </location>
</feature>
<evidence type="ECO:0000256" key="9">
    <source>
        <dbReference type="RuleBase" id="RU365067"/>
    </source>
</evidence>
<comment type="similarity">
    <text evidence="3 9">Belongs to the RFT1 family.</text>
</comment>
<name>A0ABQ7JBQ1_9APIC</name>
<dbReference type="PANTHER" id="PTHR13117">
    <property type="entry name" value="ENDOPLASMIC RETICULUM MULTISPAN TRANSMEMBRANE PROTEIN-RELATED"/>
    <property type="match status" value="1"/>
</dbReference>
<feature type="transmembrane region" description="Helical" evidence="9">
    <location>
        <begin position="44"/>
        <end position="65"/>
    </location>
</feature>
<feature type="transmembrane region" description="Helical" evidence="9">
    <location>
        <begin position="568"/>
        <end position="588"/>
    </location>
</feature>
<proteinExistence type="inferred from homology"/>
<feature type="transmembrane region" description="Helical" evidence="9">
    <location>
        <begin position="600"/>
        <end position="621"/>
    </location>
</feature>
<dbReference type="Proteomes" id="UP000823046">
    <property type="component" value="Unassembled WGS sequence"/>
</dbReference>
<evidence type="ECO:0000313" key="11">
    <source>
        <dbReference type="Proteomes" id="UP000823046"/>
    </source>
</evidence>
<dbReference type="EMBL" id="JADAQX010000186">
    <property type="protein sequence ID" value="KAF8821389.1"/>
    <property type="molecule type" value="Genomic_DNA"/>
</dbReference>
<evidence type="ECO:0000256" key="2">
    <source>
        <dbReference type="ARBA" id="ARBA00004922"/>
    </source>
</evidence>
<keyword evidence="11" id="KW-1185">Reference proteome</keyword>
<comment type="caution">
    <text evidence="10">The sequence shown here is derived from an EMBL/GenBank/DDBJ whole genome shotgun (WGS) entry which is preliminary data.</text>
</comment>
<feature type="transmembrane region" description="Helical" evidence="9">
    <location>
        <begin position="195"/>
        <end position="216"/>
    </location>
</feature>
<feature type="non-terminal residue" evidence="10">
    <location>
        <position position="691"/>
    </location>
</feature>
<feature type="transmembrane region" description="Helical" evidence="9">
    <location>
        <begin position="236"/>
        <end position="259"/>
    </location>
</feature>
<organism evidence="10 11">
    <name type="scientific">Cardiosporidium cionae</name>
    <dbReference type="NCBI Taxonomy" id="476202"/>
    <lineage>
        <taxon>Eukaryota</taxon>
        <taxon>Sar</taxon>
        <taxon>Alveolata</taxon>
        <taxon>Apicomplexa</taxon>
        <taxon>Aconoidasida</taxon>
        <taxon>Nephromycida</taxon>
        <taxon>Cardiosporidium</taxon>
    </lineage>
</organism>
<dbReference type="PANTHER" id="PTHR13117:SF5">
    <property type="entry name" value="PROTEIN RFT1 HOMOLOG"/>
    <property type="match status" value="1"/>
</dbReference>
<evidence type="ECO:0000256" key="8">
    <source>
        <dbReference type="ARBA" id="ARBA00045912"/>
    </source>
</evidence>
<evidence type="ECO:0000256" key="7">
    <source>
        <dbReference type="ARBA" id="ARBA00023136"/>
    </source>
</evidence>
<gene>
    <name evidence="10" type="ORF">IE077_002092</name>
</gene>
<comment type="function">
    <text evidence="8 9">Intramembrane glycolipid transporter that operates in the biosynthetic pathway of dolichol-linked oligosaccharides, the glycan precursors employed in protein asparagine (N)-glycosylation. The sequential addition of sugars to dolichol pyrophosphate produces dolichol-linked oligosaccharides containing fourteen sugars, including two GlcNAcs, nine mannoses and three glucoses. Once assembled, the oligosaccharide is transferred from the lipid to nascent proteins by oligosaccharyltransferases. The assembly of dolichol-linked oligosaccharides begins on the cytosolic side of the endoplasmic reticulum membrane and finishes in its lumen. RFT1 could mediate the translocation of the cytosolically oriented intermediate DolPP-GlcNAc2Man5, produced by ALG11, into the ER lumen where dolichol-linked oligosaccharides assembly continues. However, the intramembrane lipid transporter activity could not be confirmed in vitro.</text>
</comment>
<dbReference type="InterPro" id="IPR007594">
    <property type="entry name" value="RFT1"/>
</dbReference>
<feature type="transmembrane region" description="Helical" evidence="9">
    <location>
        <begin position="155"/>
        <end position="179"/>
    </location>
</feature>
<comment type="pathway">
    <text evidence="2">Protein modification; protein glycosylation.</text>
</comment>
<keyword evidence="4 9" id="KW-0812">Transmembrane</keyword>
<keyword evidence="6 9" id="KW-1133">Transmembrane helix</keyword>
<keyword evidence="5" id="KW-0256">Endoplasmic reticulum</keyword>
<evidence type="ECO:0000256" key="4">
    <source>
        <dbReference type="ARBA" id="ARBA00022692"/>
    </source>
</evidence>
<comment type="subcellular location">
    <subcellularLocation>
        <location evidence="1 9">Endoplasmic reticulum membrane</location>
        <topology evidence="1 9">Multi-pass membrane protein</topology>
    </subcellularLocation>
</comment>
<feature type="transmembrane region" description="Helical" evidence="9">
    <location>
        <begin position="497"/>
        <end position="526"/>
    </location>
</feature>
<evidence type="ECO:0000256" key="1">
    <source>
        <dbReference type="ARBA" id="ARBA00004477"/>
    </source>
</evidence>